<evidence type="ECO:0000256" key="6">
    <source>
        <dbReference type="ARBA" id="ARBA00022630"/>
    </source>
</evidence>
<evidence type="ECO:0000256" key="4">
    <source>
        <dbReference type="ARBA" id="ARBA00012791"/>
    </source>
</evidence>
<reference evidence="13" key="1">
    <citation type="journal article" date="2021" name="Open Biol.">
        <title>Shared evolutionary footprints suggest mitochondrial oxidative damage underlies multiple complex I losses in fungi.</title>
        <authorList>
            <person name="Schikora-Tamarit M.A."/>
            <person name="Marcet-Houben M."/>
            <person name="Nosek J."/>
            <person name="Gabaldon T."/>
        </authorList>
    </citation>
    <scope>NUCLEOTIDE SEQUENCE</scope>
    <source>
        <strain evidence="13">CBS6075</strain>
    </source>
</reference>
<evidence type="ECO:0000256" key="2">
    <source>
        <dbReference type="ARBA" id="ARBA00005161"/>
    </source>
</evidence>
<dbReference type="PANTHER" id="PTHR48109">
    <property type="entry name" value="DIHYDROOROTATE DEHYDROGENASE (QUINONE), MITOCHONDRIAL-RELATED"/>
    <property type="match status" value="1"/>
</dbReference>
<dbReference type="NCBIfam" id="NF003645">
    <property type="entry name" value="PRK05286.1-2"/>
    <property type="match status" value="1"/>
</dbReference>
<dbReference type="PROSITE" id="PS00911">
    <property type="entry name" value="DHODEHASE_1"/>
    <property type="match status" value="1"/>
</dbReference>
<sequence length="444" mass="48343">MLGRTGVVSLSLKRGVLSPVRRSRAAVVSRMASTSSSGGQLRRAGFLPKTAIALLVALGLYSLDARSAANEYIWCPLIRLTTDAETGHKLGIALLKYGLTPKLFVDMDDPALQVKVFGKTLSNPLGMAAGFDKEGQVIDPVYDLGFAYIEIGSVTPEPQPGNPTPRFFRLSQDEAVINRYGFNSSGHWNVLATLRQRFQKLIVKNPSSTDNSFRDGKLLGINLGKNKTGDEVEDYLLGVQRFGEYADVLVINVSSPNTPGLRDLQNESKLTNLLTKVVAERNKLPGKLLDPQSKPPVLVKVAPDLTEPEIESIAKSAKEAKIDGIVLSNTTIQRPRDRLITADQALVNQTGGLSGKPLKEISLKAFRLLRKHTKDSNLVLIGCGGISSGKDAIEFAKAGATFVELYTAFAYKGPGLARRIKDEITLELKKENKTWMEIVGQDDK</sequence>
<comment type="caution">
    <text evidence="13">The sequence shown here is derived from an EMBL/GenBank/DDBJ whole genome shotgun (WGS) entry which is preliminary data.</text>
</comment>
<dbReference type="Gene3D" id="3.20.20.70">
    <property type="entry name" value="Aldolase class I"/>
    <property type="match status" value="1"/>
</dbReference>
<comment type="pathway">
    <text evidence="2 11">Pyrimidine metabolism; UMP biosynthesis via de novo pathway; orotate from (S)-dihydroorotate (quinone route): step 1/1.</text>
</comment>
<dbReference type="GO" id="GO:0009220">
    <property type="term" value="P:pyrimidine ribonucleotide biosynthetic process"/>
    <property type="evidence" value="ECO:0007669"/>
    <property type="project" value="TreeGrafter"/>
</dbReference>
<dbReference type="CDD" id="cd04738">
    <property type="entry name" value="DHOD_2_like"/>
    <property type="match status" value="1"/>
</dbReference>
<comment type="similarity">
    <text evidence="3 11">Belongs to the dihydroorotate dehydrogenase family. Type 2 subfamily.</text>
</comment>
<proteinExistence type="inferred from homology"/>
<dbReference type="PROSITE" id="PS00912">
    <property type="entry name" value="DHODEHASE_2"/>
    <property type="match status" value="1"/>
</dbReference>
<dbReference type="InterPro" id="IPR050074">
    <property type="entry name" value="DHO_dehydrogenase"/>
</dbReference>
<keyword evidence="9" id="KW-0472">Membrane</keyword>
<dbReference type="SUPFAM" id="SSF51395">
    <property type="entry name" value="FMN-linked oxidoreductases"/>
    <property type="match status" value="1"/>
</dbReference>
<dbReference type="RefSeq" id="XP_046062398.1">
    <property type="nucleotide sequence ID" value="XM_046202532.1"/>
</dbReference>
<dbReference type="InterPro" id="IPR001295">
    <property type="entry name" value="Dihydroorotate_DH_CS"/>
</dbReference>
<dbReference type="NCBIfam" id="NF003652">
    <property type="entry name" value="PRK05286.2-5"/>
    <property type="match status" value="1"/>
</dbReference>
<dbReference type="EC" id="1.3.5.2" evidence="4 11"/>
<evidence type="ECO:0000256" key="1">
    <source>
        <dbReference type="ARBA" id="ARBA00004370"/>
    </source>
</evidence>
<evidence type="ECO:0000256" key="9">
    <source>
        <dbReference type="ARBA" id="ARBA00023136"/>
    </source>
</evidence>
<organism evidence="13 14">
    <name type="scientific">Ogataea philodendri</name>
    <dbReference type="NCBI Taxonomy" id="1378263"/>
    <lineage>
        <taxon>Eukaryota</taxon>
        <taxon>Fungi</taxon>
        <taxon>Dikarya</taxon>
        <taxon>Ascomycota</taxon>
        <taxon>Saccharomycotina</taxon>
        <taxon>Pichiomycetes</taxon>
        <taxon>Pichiales</taxon>
        <taxon>Pichiaceae</taxon>
        <taxon>Ogataea</taxon>
    </lineage>
</organism>
<dbReference type="OrthoDB" id="14784at2759"/>
<keyword evidence="14" id="KW-1185">Reference proteome</keyword>
<evidence type="ECO:0000313" key="13">
    <source>
        <dbReference type="EMBL" id="KAH3667984.1"/>
    </source>
</evidence>
<dbReference type="NCBIfam" id="TIGR01036">
    <property type="entry name" value="pyrD_sub2"/>
    <property type="match status" value="1"/>
</dbReference>
<dbReference type="EMBL" id="JAEUBE010000158">
    <property type="protein sequence ID" value="KAH3667984.1"/>
    <property type="molecule type" value="Genomic_DNA"/>
</dbReference>
<dbReference type="GO" id="GO:0106430">
    <property type="term" value="F:dihydroorotate dehydrogenase (quinone) activity"/>
    <property type="evidence" value="ECO:0007669"/>
    <property type="project" value="UniProtKB-EC"/>
</dbReference>
<evidence type="ECO:0000256" key="5">
    <source>
        <dbReference type="ARBA" id="ARBA00017599"/>
    </source>
</evidence>
<dbReference type="AlphaFoldDB" id="A0A9P8T710"/>
<evidence type="ECO:0000256" key="7">
    <source>
        <dbReference type="ARBA" id="ARBA00022643"/>
    </source>
</evidence>
<dbReference type="PANTHER" id="PTHR48109:SF4">
    <property type="entry name" value="DIHYDROOROTATE DEHYDROGENASE (QUINONE), MITOCHONDRIAL"/>
    <property type="match status" value="1"/>
</dbReference>
<evidence type="ECO:0000313" key="14">
    <source>
        <dbReference type="Proteomes" id="UP000769157"/>
    </source>
</evidence>
<keyword evidence="11" id="KW-0496">Mitochondrion</keyword>
<keyword evidence="11" id="KW-0999">Mitochondrion inner membrane</keyword>
<dbReference type="Proteomes" id="UP000769157">
    <property type="component" value="Unassembled WGS sequence"/>
</dbReference>
<reference evidence="13" key="2">
    <citation type="submission" date="2021-01" db="EMBL/GenBank/DDBJ databases">
        <authorList>
            <person name="Schikora-Tamarit M.A."/>
        </authorList>
    </citation>
    <scope>NUCLEOTIDE SEQUENCE</scope>
    <source>
        <strain evidence="13">CBS6075</strain>
    </source>
</reference>
<comment type="catalytic activity">
    <reaction evidence="10 11">
        <text>(S)-dihydroorotate + a quinone = orotate + a quinol</text>
        <dbReference type="Rhea" id="RHEA:30187"/>
        <dbReference type="ChEBI" id="CHEBI:24646"/>
        <dbReference type="ChEBI" id="CHEBI:30839"/>
        <dbReference type="ChEBI" id="CHEBI:30864"/>
        <dbReference type="ChEBI" id="CHEBI:132124"/>
        <dbReference type="EC" id="1.3.5.2"/>
    </reaction>
</comment>
<evidence type="ECO:0000259" key="12">
    <source>
        <dbReference type="Pfam" id="PF01180"/>
    </source>
</evidence>
<evidence type="ECO:0000256" key="8">
    <source>
        <dbReference type="ARBA" id="ARBA00023002"/>
    </source>
</evidence>
<comment type="cofactor">
    <cofactor evidence="11">
        <name>FMN</name>
        <dbReference type="ChEBI" id="CHEBI:58210"/>
    </cofactor>
    <text evidence="11">Binds 1 FMN per subunit.</text>
</comment>
<evidence type="ECO:0000256" key="11">
    <source>
        <dbReference type="RuleBase" id="RU361255"/>
    </source>
</evidence>
<dbReference type="GO" id="GO:0006207">
    <property type="term" value="P:'de novo' pyrimidine nucleobase biosynthetic process"/>
    <property type="evidence" value="ECO:0007669"/>
    <property type="project" value="InterPro"/>
</dbReference>
<dbReference type="Pfam" id="PF01180">
    <property type="entry name" value="DHO_dh"/>
    <property type="match status" value="1"/>
</dbReference>
<feature type="domain" description="Dihydroorotate dehydrogenase catalytic" evidence="12">
    <location>
        <begin position="112"/>
        <end position="425"/>
    </location>
</feature>
<name>A0A9P8T710_9ASCO</name>
<dbReference type="GeneID" id="70233705"/>
<evidence type="ECO:0000256" key="3">
    <source>
        <dbReference type="ARBA" id="ARBA00005359"/>
    </source>
</evidence>
<gene>
    <name evidence="13" type="ORF">OGAPHI_001738</name>
</gene>
<protein>
    <recommendedName>
        <fullName evidence="5 11">Dihydroorotate dehydrogenase (quinone), mitochondrial</fullName>
        <shortName evidence="11">DHOdehase</shortName>
        <ecNumber evidence="4 11">1.3.5.2</ecNumber>
    </recommendedName>
</protein>
<dbReference type="GO" id="GO:0005743">
    <property type="term" value="C:mitochondrial inner membrane"/>
    <property type="evidence" value="ECO:0007669"/>
    <property type="project" value="UniProtKB-SubCell"/>
</dbReference>
<comment type="subcellular location">
    <subcellularLocation>
        <location evidence="1">Membrane</location>
    </subcellularLocation>
    <subcellularLocation>
        <location evidence="11">Mitochondrion inner membrane</location>
        <topology evidence="11">Single-pass membrane protein</topology>
    </subcellularLocation>
</comment>
<keyword evidence="7 11" id="KW-0288">FMN</keyword>
<dbReference type="InterPro" id="IPR005720">
    <property type="entry name" value="Dihydroorotate_DH_cat"/>
</dbReference>
<evidence type="ECO:0000256" key="10">
    <source>
        <dbReference type="ARBA" id="ARBA00048639"/>
    </source>
</evidence>
<dbReference type="InterPro" id="IPR005719">
    <property type="entry name" value="Dihydroorotate_DH_2"/>
</dbReference>
<keyword evidence="8 11" id="KW-0560">Oxidoreductase</keyword>
<dbReference type="InterPro" id="IPR013785">
    <property type="entry name" value="Aldolase_TIM"/>
</dbReference>
<accession>A0A9P8T710</accession>
<keyword evidence="6 11" id="KW-0285">Flavoprotein</keyword>